<name>A0A2A5T597_9GAMM</name>
<dbReference type="AlphaFoldDB" id="A0A2A5T597"/>
<proteinExistence type="predicted"/>
<keyword evidence="2" id="KW-1185">Reference proteome</keyword>
<sequence>MKVYVGDLSGTFINVKTELRKPSNLQSRSLKIPFTIRVVSNEVLENINPRQR</sequence>
<reference evidence="2" key="1">
    <citation type="submission" date="2017-04" db="EMBL/GenBank/DDBJ databases">
        <title>Genome evolution of the luminous symbionts of deep sea anglerfish.</title>
        <authorList>
            <person name="Hendry T.A."/>
        </authorList>
    </citation>
    <scope>NUCLEOTIDE SEQUENCE [LARGE SCALE GENOMIC DNA]</scope>
</reference>
<evidence type="ECO:0000313" key="1">
    <source>
        <dbReference type="EMBL" id="PCS23308.1"/>
    </source>
</evidence>
<accession>A0A2A5T597</accession>
<organism evidence="1 2">
    <name type="scientific">Candidatus Enterovibrio escicola</name>
    <dbReference type="NCBI Taxonomy" id="1927127"/>
    <lineage>
        <taxon>Bacteria</taxon>
        <taxon>Pseudomonadati</taxon>
        <taxon>Pseudomonadota</taxon>
        <taxon>Gammaproteobacteria</taxon>
        <taxon>Vibrionales</taxon>
        <taxon>Vibrionaceae</taxon>
        <taxon>Enterovibrio</taxon>
    </lineage>
</organism>
<dbReference type="Proteomes" id="UP000219020">
    <property type="component" value="Unassembled WGS sequence"/>
</dbReference>
<dbReference type="EMBL" id="NBYY01000011">
    <property type="protein sequence ID" value="PCS23308.1"/>
    <property type="molecule type" value="Genomic_DNA"/>
</dbReference>
<gene>
    <name evidence="1" type="ORF">BTN49_1305</name>
</gene>
<comment type="caution">
    <text evidence="1">The sequence shown here is derived from an EMBL/GenBank/DDBJ whole genome shotgun (WGS) entry which is preliminary data.</text>
</comment>
<protein>
    <submittedName>
        <fullName evidence="1">Uncharacterized protein</fullName>
    </submittedName>
</protein>
<evidence type="ECO:0000313" key="2">
    <source>
        <dbReference type="Proteomes" id="UP000219020"/>
    </source>
</evidence>